<dbReference type="InterPro" id="IPR045072">
    <property type="entry name" value="MKRN-like"/>
</dbReference>
<evidence type="ECO:0008006" key="11">
    <source>
        <dbReference type="Google" id="ProtNLM"/>
    </source>
</evidence>
<dbReference type="SMART" id="SM00184">
    <property type="entry name" value="RING"/>
    <property type="match status" value="1"/>
</dbReference>
<dbReference type="InterPro" id="IPR013083">
    <property type="entry name" value="Znf_RING/FYVE/PHD"/>
</dbReference>
<dbReference type="Pfam" id="PF00097">
    <property type="entry name" value="zf-C3HC4"/>
    <property type="match status" value="1"/>
</dbReference>
<dbReference type="Gene3D" id="3.30.40.10">
    <property type="entry name" value="Zinc/RING finger domain, C3HC4 (zinc finger)"/>
    <property type="match status" value="1"/>
</dbReference>
<feature type="domain" description="RING-type" evidence="7">
    <location>
        <begin position="93"/>
        <end position="144"/>
    </location>
</feature>
<evidence type="ECO:0000256" key="5">
    <source>
        <dbReference type="PROSITE-ProRule" id="PRU00723"/>
    </source>
</evidence>
<evidence type="ECO:0000259" key="7">
    <source>
        <dbReference type="PROSITE" id="PS50089"/>
    </source>
</evidence>
<protein>
    <recommendedName>
        <fullName evidence="11">RING-type E3 ubiquitin transferase</fullName>
    </recommendedName>
</protein>
<feature type="domain" description="C3H1-type" evidence="8">
    <location>
        <begin position="174"/>
        <end position="206"/>
    </location>
</feature>
<comment type="caution">
    <text evidence="9">The sequence shown here is derived from an EMBL/GenBank/DDBJ whole genome shotgun (WGS) entry which is preliminary data.</text>
</comment>
<keyword evidence="1" id="KW-0808">Transferase</keyword>
<evidence type="ECO:0000256" key="3">
    <source>
        <dbReference type="ARBA" id="ARBA00022771"/>
    </source>
</evidence>
<keyword evidence="3 5" id="KW-0863">Zinc-finger</keyword>
<dbReference type="InterPro" id="IPR036855">
    <property type="entry name" value="Znf_CCCH_sf"/>
</dbReference>
<dbReference type="EMBL" id="JADCUA010000005">
    <property type="protein sequence ID" value="KAH9839855.1"/>
    <property type="molecule type" value="Genomic_DNA"/>
</dbReference>
<gene>
    <name evidence="9" type="ORF">C8Q71DRAFT_744529</name>
</gene>
<dbReference type="SUPFAM" id="SSF57850">
    <property type="entry name" value="RING/U-box"/>
    <property type="match status" value="1"/>
</dbReference>
<feature type="zinc finger region" description="C3H1-type" evidence="5">
    <location>
        <begin position="174"/>
        <end position="206"/>
    </location>
</feature>
<evidence type="ECO:0000256" key="4">
    <source>
        <dbReference type="ARBA" id="ARBA00022833"/>
    </source>
</evidence>
<dbReference type="Pfam" id="PF00642">
    <property type="entry name" value="zf-CCCH"/>
    <property type="match status" value="1"/>
</dbReference>
<evidence type="ECO:0000256" key="6">
    <source>
        <dbReference type="SAM" id="MobiDB-lite"/>
    </source>
</evidence>
<reference evidence="9 10" key="1">
    <citation type="journal article" date="2021" name="Environ. Microbiol.">
        <title>Gene family expansions and transcriptome signatures uncover fungal adaptations to wood decay.</title>
        <authorList>
            <person name="Hage H."/>
            <person name="Miyauchi S."/>
            <person name="Viragh M."/>
            <person name="Drula E."/>
            <person name="Min B."/>
            <person name="Chaduli D."/>
            <person name="Navarro D."/>
            <person name="Favel A."/>
            <person name="Norest M."/>
            <person name="Lesage-Meessen L."/>
            <person name="Balint B."/>
            <person name="Merenyi Z."/>
            <person name="de Eugenio L."/>
            <person name="Morin E."/>
            <person name="Martinez A.T."/>
            <person name="Baldrian P."/>
            <person name="Stursova M."/>
            <person name="Martinez M.J."/>
            <person name="Novotny C."/>
            <person name="Magnuson J.K."/>
            <person name="Spatafora J.W."/>
            <person name="Maurice S."/>
            <person name="Pangilinan J."/>
            <person name="Andreopoulos W."/>
            <person name="LaButti K."/>
            <person name="Hundley H."/>
            <person name="Na H."/>
            <person name="Kuo A."/>
            <person name="Barry K."/>
            <person name="Lipzen A."/>
            <person name="Henrissat B."/>
            <person name="Riley R."/>
            <person name="Ahrendt S."/>
            <person name="Nagy L.G."/>
            <person name="Grigoriev I.V."/>
            <person name="Martin F."/>
            <person name="Rosso M.N."/>
        </authorList>
    </citation>
    <scope>NUCLEOTIDE SEQUENCE [LARGE SCALE GENOMIC DNA]</scope>
    <source>
        <strain evidence="9 10">CIRM-BRFM 1785</strain>
    </source>
</reference>
<feature type="compositionally biased region" description="Acidic residues" evidence="6">
    <location>
        <begin position="250"/>
        <end position="266"/>
    </location>
</feature>
<evidence type="ECO:0000256" key="1">
    <source>
        <dbReference type="ARBA" id="ARBA00022679"/>
    </source>
</evidence>
<feature type="zinc finger region" description="C3H1-type" evidence="5">
    <location>
        <begin position="43"/>
        <end position="70"/>
    </location>
</feature>
<feature type="region of interest" description="Disordered" evidence="6">
    <location>
        <begin position="481"/>
        <end position="501"/>
    </location>
</feature>
<organism evidence="9 10">
    <name type="scientific">Rhodofomes roseus</name>
    <dbReference type="NCBI Taxonomy" id="34475"/>
    <lineage>
        <taxon>Eukaryota</taxon>
        <taxon>Fungi</taxon>
        <taxon>Dikarya</taxon>
        <taxon>Basidiomycota</taxon>
        <taxon>Agaricomycotina</taxon>
        <taxon>Agaricomycetes</taxon>
        <taxon>Polyporales</taxon>
        <taxon>Rhodofomes</taxon>
    </lineage>
</organism>
<feature type="region of interest" description="Disordered" evidence="6">
    <location>
        <begin position="330"/>
        <end position="448"/>
    </location>
</feature>
<evidence type="ECO:0000259" key="8">
    <source>
        <dbReference type="PROSITE" id="PS50103"/>
    </source>
</evidence>
<keyword evidence="2 5" id="KW-0479">Metal-binding</keyword>
<dbReference type="InterPro" id="IPR017907">
    <property type="entry name" value="Znf_RING_CS"/>
</dbReference>
<feature type="region of interest" description="Disordered" evidence="6">
    <location>
        <begin position="526"/>
        <end position="602"/>
    </location>
</feature>
<feature type="domain" description="C3H1-type" evidence="8">
    <location>
        <begin position="9"/>
        <end position="37"/>
    </location>
</feature>
<dbReference type="SMART" id="SM00356">
    <property type="entry name" value="ZnF_C3H1"/>
    <property type="match status" value="3"/>
</dbReference>
<dbReference type="Gene3D" id="4.10.1000.10">
    <property type="entry name" value="Zinc finger, CCCH-type"/>
    <property type="match status" value="1"/>
</dbReference>
<dbReference type="PANTHER" id="PTHR11224">
    <property type="entry name" value="MAKORIN-RELATED"/>
    <property type="match status" value="1"/>
</dbReference>
<name>A0ABQ8KPH2_9APHY</name>
<dbReference type="PANTHER" id="PTHR11224:SF10">
    <property type="entry name" value="IP09428P-RELATED"/>
    <property type="match status" value="1"/>
</dbReference>
<dbReference type="InterPro" id="IPR018957">
    <property type="entry name" value="Znf_C3HC4_RING-type"/>
</dbReference>
<evidence type="ECO:0000256" key="2">
    <source>
        <dbReference type="ARBA" id="ARBA00022723"/>
    </source>
</evidence>
<dbReference type="InterPro" id="IPR000571">
    <property type="entry name" value="Znf_CCCH"/>
</dbReference>
<feature type="zinc finger region" description="C3H1-type" evidence="5">
    <location>
        <begin position="9"/>
        <end position="37"/>
    </location>
</feature>
<proteinExistence type="predicted"/>
<evidence type="ECO:0000313" key="10">
    <source>
        <dbReference type="Proteomes" id="UP000814176"/>
    </source>
</evidence>
<dbReference type="SUPFAM" id="SSF90229">
    <property type="entry name" value="CCCH zinc finger"/>
    <property type="match status" value="1"/>
</dbReference>
<feature type="compositionally biased region" description="Basic and acidic residues" evidence="6">
    <location>
        <begin position="398"/>
        <end position="418"/>
    </location>
</feature>
<keyword evidence="10" id="KW-1185">Reference proteome</keyword>
<dbReference type="RefSeq" id="XP_047781505.1">
    <property type="nucleotide sequence ID" value="XM_047922946.1"/>
</dbReference>
<sequence>MHGERPATSKSRGICLYYNTPRGCYAGDKCKFLHGEAERLTPYDKNKPCHYYAKGYCRHGVDCWFKHVDPNPPNATASTSTSQPAEEAEELVCCICYEKLVTFGLLEGCSHVFCVGCIREWRASYGKSEEVVASGVTKQCPLCRAPSKFITPSSKFFPQGDPRKTALIEQYKASMARVLCRHFEKSPPNDRFCPFGKDCFFQHRNSDGSPYVFTHGVDHNMKVYRRRQERERFANLRRFTDSALLGYDSDDDILSDIPEERDDESGDGNSVTGSDLDGNLDTLAPFIIDNDIRMEDMVARLAILLDTRVGLVPDFVDAHDRAVSPIGTDETLVNTTGAEPTAAQSTAVSRGQSPLPILEPRAATPPIPAPDPAVQRPSVRPTRAASEPLPRSRFSTVVDRRPRSISDHLDATLDDARPLPDSASSAVIPASADSPSTQGDRVQNDEQVSREAEALLDEAPDFDRRVEDVMRSLEASDIPASPLAAVVEPPREEARSPCADAATEAMQDVEPPFLTDGRGRVVWSNTAAGRHRDGRRVRASTAPAQVQQKGRRDVPDTETASMRNAEDSADESVARQSSRPRAPRAQTSGAAIEGGTWVPVEP</sequence>
<dbReference type="Proteomes" id="UP000814176">
    <property type="component" value="Unassembled WGS sequence"/>
</dbReference>
<dbReference type="InterPro" id="IPR001841">
    <property type="entry name" value="Znf_RING"/>
</dbReference>
<feature type="region of interest" description="Disordered" evidence="6">
    <location>
        <begin position="250"/>
        <end position="276"/>
    </location>
</feature>
<evidence type="ECO:0000313" key="9">
    <source>
        <dbReference type="EMBL" id="KAH9839855.1"/>
    </source>
</evidence>
<dbReference type="CDD" id="cd16521">
    <property type="entry name" value="RING-HC_MKRN"/>
    <property type="match status" value="1"/>
</dbReference>
<keyword evidence="4 5" id="KW-0862">Zinc</keyword>
<feature type="compositionally biased region" description="Polar residues" evidence="6">
    <location>
        <begin position="331"/>
        <end position="352"/>
    </location>
</feature>
<feature type="domain" description="C3H1-type" evidence="8">
    <location>
        <begin position="43"/>
        <end position="70"/>
    </location>
</feature>
<accession>A0ABQ8KPH2</accession>
<dbReference type="GeneID" id="72003678"/>
<dbReference type="PROSITE" id="PS50103">
    <property type="entry name" value="ZF_C3H1"/>
    <property type="match status" value="3"/>
</dbReference>
<feature type="compositionally biased region" description="Low complexity" evidence="6">
    <location>
        <begin position="574"/>
        <end position="586"/>
    </location>
</feature>
<dbReference type="PROSITE" id="PS00518">
    <property type="entry name" value="ZF_RING_1"/>
    <property type="match status" value="1"/>
</dbReference>
<dbReference type="PROSITE" id="PS50089">
    <property type="entry name" value="ZF_RING_2"/>
    <property type="match status" value="1"/>
</dbReference>